<protein>
    <submittedName>
        <fullName evidence="2">Transposase, IS4</fullName>
    </submittedName>
</protein>
<sequence>MDVNFSGLDLSSDAGLLLVKQAEENLKVAQGVSTCLEDDREQHKVKHSLFQLVSQRIYQIAAGYEDTNDSNYLRHDPIFKIICDKIPEMGAELLASQPTISRLENGITKQEIKRIRRFFVDKFLQNYLSAPEKIVLDIDGFDAYTHGHQQLSLFHGYYGHQIYFPVLVNEASSGYPLILHLRPGNSHAGKGVLGLLRWLFWRLRKAWPDVKIILRGDGGFSLPEIINLCEQKNIKYAFGFSSNAVLKRKINYLLDLARLQYFRTQKKARLFDDVYYAAKSWKKPRRLVMKAEWLEKGGNPRFLVTNLETDPQELYDNFYVQRGATSEHRIKELKLGINADRLSCHKFIVNQFRLFLCQAAYILMLELRTSAEGTRLETAQVSRLRETIIKIAARVSVSVRRTLVELAAHCPFREEILLMVQR</sequence>
<comment type="caution">
    <text evidence="2">The sequence shown here is derived from an EMBL/GenBank/DDBJ whole genome shotgun (WGS) entry which is preliminary data.</text>
</comment>
<reference evidence="2 3" key="1">
    <citation type="submission" date="2013-01" db="EMBL/GenBank/DDBJ databases">
        <authorList>
            <person name="Bench S."/>
        </authorList>
    </citation>
    <scope>NUCLEOTIDE SEQUENCE [LARGE SCALE GENOMIC DNA]</scope>
    <source>
        <strain evidence="2 3">WH 0005</strain>
    </source>
</reference>
<dbReference type="AlphaFoldDB" id="T2J2B6"/>
<dbReference type="InterPro" id="IPR047960">
    <property type="entry name" value="Transpos_IS1380"/>
</dbReference>
<gene>
    <name evidence="2" type="ORF">CWATWH0005_5794</name>
</gene>
<evidence type="ECO:0000313" key="2">
    <source>
        <dbReference type="EMBL" id="CCQ59177.1"/>
    </source>
</evidence>
<dbReference type="Proteomes" id="UP000017981">
    <property type="component" value="Unassembled WGS sequence"/>
</dbReference>
<evidence type="ECO:0000259" key="1">
    <source>
        <dbReference type="Pfam" id="PF13701"/>
    </source>
</evidence>
<accession>T2J2B6</accession>
<dbReference type="EMBL" id="CAQL01001182">
    <property type="protein sequence ID" value="CCQ59177.1"/>
    <property type="molecule type" value="Genomic_DNA"/>
</dbReference>
<feature type="domain" description="Transposase DDE" evidence="1">
    <location>
        <begin position="2"/>
        <end position="420"/>
    </location>
</feature>
<dbReference type="NCBIfam" id="NF033539">
    <property type="entry name" value="transpos_IS1380"/>
    <property type="match status" value="1"/>
</dbReference>
<dbReference type="Pfam" id="PF13701">
    <property type="entry name" value="DDE_Tnp_1_4"/>
    <property type="match status" value="1"/>
</dbReference>
<proteinExistence type="predicted"/>
<reference evidence="2 3" key="2">
    <citation type="submission" date="2013-09" db="EMBL/GenBank/DDBJ databases">
        <title>Whole genome comparison of six Crocosphaera watsonii strains with differing phenotypes.</title>
        <authorList>
            <person name="Bench S.R."/>
            <person name="Heller P."/>
            <person name="Frank I."/>
            <person name="Arciniega M."/>
            <person name="Shilova I.N."/>
            <person name="Zehr J.P."/>
        </authorList>
    </citation>
    <scope>NUCLEOTIDE SEQUENCE [LARGE SCALE GENOMIC DNA]</scope>
    <source>
        <strain evidence="2 3">WH 0005</strain>
    </source>
</reference>
<dbReference type="InterPro" id="IPR025668">
    <property type="entry name" value="Tnp_DDE_dom"/>
</dbReference>
<name>T2J2B6_CROWT</name>
<evidence type="ECO:0000313" key="3">
    <source>
        <dbReference type="Proteomes" id="UP000017981"/>
    </source>
</evidence>
<organism evidence="2 3">
    <name type="scientific">Crocosphaera watsonii WH 0005</name>
    <dbReference type="NCBI Taxonomy" id="423472"/>
    <lineage>
        <taxon>Bacteria</taxon>
        <taxon>Bacillati</taxon>
        <taxon>Cyanobacteriota</taxon>
        <taxon>Cyanophyceae</taxon>
        <taxon>Oscillatoriophycideae</taxon>
        <taxon>Chroococcales</taxon>
        <taxon>Aphanothecaceae</taxon>
        <taxon>Crocosphaera</taxon>
    </lineage>
</organism>